<name>A0A2S6HCN8_9GAMM</name>
<dbReference type="InterPro" id="IPR021973">
    <property type="entry name" value="SprA-related"/>
</dbReference>
<organism evidence="2 3">
    <name type="scientific">Methylobacter tundripaludum</name>
    <dbReference type="NCBI Taxonomy" id="173365"/>
    <lineage>
        <taxon>Bacteria</taxon>
        <taxon>Pseudomonadati</taxon>
        <taxon>Pseudomonadota</taxon>
        <taxon>Gammaproteobacteria</taxon>
        <taxon>Methylococcales</taxon>
        <taxon>Methylococcaceae</taxon>
        <taxon>Methylobacter</taxon>
    </lineage>
</organism>
<comment type="caution">
    <text evidence="2">The sequence shown here is derived from an EMBL/GenBank/DDBJ whole genome shotgun (WGS) entry which is preliminary data.</text>
</comment>
<accession>A0A2S6HCN8</accession>
<dbReference type="AlphaFoldDB" id="A0A2S6HCN8"/>
<dbReference type="EMBL" id="PTIZ01000006">
    <property type="protein sequence ID" value="PPK75237.1"/>
    <property type="molecule type" value="Genomic_DNA"/>
</dbReference>
<feature type="region of interest" description="Disordered" evidence="1">
    <location>
        <begin position="165"/>
        <end position="188"/>
    </location>
</feature>
<feature type="region of interest" description="Disordered" evidence="1">
    <location>
        <begin position="1"/>
        <end position="60"/>
    </location>
</feature>
<evidence type="ECO:0000313" key="2">
    <source>
        <dbReference type="EMBL" id="PPK75237.1"/>
    </source>
</evidence>
<feature type="compositionally biased region" description="Polar residues" evidence="1">
    <location>
        <begin position="1"/>
        <end position="35"/>
    </location>
</feature>
<dbReference type="Proteomes" id="UP000240010">
    <property type="component" value="Unassembled WGS sequence"/>
</dbReference>
<gene>
    <name evidence="2" type="ORF">B0F87_10684</name>
</gene>
<reference evidence="2 3" key="1">
    <citation type="submission" date="2018-02" db="EMBL/GenBank/DDBJ databases">
        <title>Subsurface microbial communities from deep shales in Ohio and West Virginia, USA.</title>
        <authorList>
            <person name="Wrighton K."/>
        </authorList>
    </citation>
    <scope>NUCLEOTIDE SEQUENCE [LARGE SCALE GENOMIC DNA]</scope>
    <source>
        <strain evidence="2 3">OWC-DMM</strain>
    </source>
</reference>
<protein>
    <submittedName>
        <fullName evidence="2">SprA family protein</fullName>
    </submittedName>
</protein>
<feature type="compositionally biased region" description="Basic and acidic residues" evidence="1">
    <location>
        <begin position="49"/>
        <end position="60"/>
    </location>
</feature>
<dbReference type="Pfam" id="PF12118">
    <property type="entry name" value="SprA-related"/>
    <property type="match status" value="1"/>
</dbReference>
<proteinExistence type="predicted"/>
<evidence type="ECO:0000313" key="3">
    <source>
        <dbReference type="Proteomes" id="UP000240010"/>
    </source>
</evidence>
<sequence length="188" mass="19307">MISSVSNNSPAVWQTGYSQRQSAALPTTNPDQDVQQDPALKTDASASTGDKKTGELSESDLKVVSELKQRDAEVKAHEAAHLAAAGGIATGGASFSYQQGPDGIQYAIGGEVNIDTSPVPGDPAATLRKADTIRRAALAPAEPSGPDMQAAAGATAMAAQAQVELLQKNQDTQNGNKDHLGTKVNLSA</sequence>
<evidence type="ECO:0000256" key="1">
    <source>
        <dbReference type="SAM" id="MobiDB-lite"/>
    </source>
</evidence>
<dbReference type="RefSeq" id="WP_104429112.1">
    <property type="nucleotide sequence ID" value="NZ_PTIZ01000006.1"/>
</dbReference>